<dbReference type="Proteomes" id="UP001500603">
    <property type="component" value="Unassembled WGS sequence"/>
</dbReference>
<keyword evidence="1" id="KW-1133">Transmembrane helix</keyword>
<evidence type="ECO:0000313" key="3">
    <source>
        <dbReference type="Proteomes" id="UP001500603"/>
    </source>
</evidence>
<evidence type="ECO:0000256" key="1">
    <source>
        <dbReference type="SAM" id="Phobius"/>
    </source>
</evidence>
<organism evidence="2 3">
    <name type="scientific">Nocardia callitridis</name>
    <dbReference type="NCBI Taxonomy" id="648753"/>
    <lineage>
        <taxon>Bacteria</taxon>
        <taxon>Bacillati</taxon>
        <taxon>Actinomycetota</taxon>
        <taxon>Actinomycetes</taxon>
        <taxon>Mycobacteriales</taxon>
        <taxon>Nocardiaceae</taxon>
        <taxon>Nocardia</taxon>
    </lineage>
</organism>
<comment type="caution">
    <text evidence="2">The sequence shown here is derived from an EMBL/GenBank/DDBJ whole genome shotgun (WGS) entry which is preliminary data.</text>
</comment>
<evidence type="ECO:0008006" key="4">
    <source>
        <dbReference type="Google" id="ProtNLM"/>
    </source>
</evidence>
<dbReference type="EMBL" id="BAABJM010000010">
    <property type="protein sequence ID" value="GAA5069436.1"/>
    <property type="molecule type" value="Genomic_DNA"/>
</dbReference>
<keyword evidence="1" id="KW-0812">Transmembrane</keyword>
<reference evidence="3" key="1">
    <citation type="journal article" date="2019" name="Int. J. Syst. Evol. Microbiol.">
        <title>The Global Catalogue of Microorganisms (GCM) 10K type strain sequencing project: providing services to taxonomists for standard genome sequencing and annotation.</title>
        <authorList>
            <consortium name="The Broad Institute Genomics Platform"/>
            <consortium name="The Broad Institute Genome Sequencing Center for Infectious Disease"/>
            <person name="Wu L."/>
            <person name="Ma J."/>
        </authorList>
    </citation>
    <scope>NUCLEOTIDE SEQUENCE [LARGE SCALE GENOMIC DNA]</scope>
    <source>
        <strain evidence="3">JCM 18298</strain>
    </source>
</reference>
<proteinExistence type="predicted"/>
<evidence type="ECO:0000313" key="2">
    <source>
        <dbReference type="EMBL" id="GAA5069436.1"/>
    </source>
</evidence>
<feature type="transmembrane region" description="Helical" evidence="1">
    <location>
        <begin position="6"/>
        <end position="27"/>
    </location>
</feature>
<keyword evidence="3" id="KW-1185">Reference proteome</keyword>
<sequence>MNVSELEITVIVVVGTLALLATVFWLLPWLVDRPIEVPGAVPVGEILNRECHAAPQVPYTVEQAHRVMQVRIHCDIATCPDKNAAFWTMVDSGRATPAVGVER</sequence>
<keyword evidence="1" id="KW-0472">Membrane</keyword>
<name>A0ABP9L5B7_9NOCA</name>
<accession>A0ABP9L5B7</accession>
<gene>
    <name evidence="2" type="ORF">GCM10023318_60750</name>
</gene>
<protein>
    <recommendedName>
        <fullName evidence="4">Secreted protein</fullName>
    </recommendedName>
</protein>